<accession>A0A1X0SDH0</accession>
<gene>
    <name evidence="1" type="ORF">BCV71DRAFT_288159</name>
</gene>
<dbReference type="AlphaFoldDB" id="A0A1X0SDH0"/>
<name>A0A1X0SDH0_RHIZD</name>
<evidence type="ECO:0000313" key="1">
    <source>
        <dbReference type="EMBL" id="ORE22355.1"/>
    </source>
</evidence>
<evidence type="ECO:0000313" key="2">
    <source>
        <dbReference type="Proteomes" id="UP000242381"/>
    </source>
</evidence>
<dbReference type="Proteomes" id="UP000242381">
    <property type="component" value="Unassembled WGS sequence"/>
</dbReference>
<dbReference type="VEuPathDB" id="FungiDB:BCV72DRAFT_329154"/>
<dbReference type="EMBL" id="KV921267">
    <property type="protein sequence ID" value="ORE22355.1"/>
    <property type="molecule type" value="Genomic_DNA"/>
</dbReference>
<organism evidence="1 2">
    <name type="scientific">Rhizopus microsporus</name>
    <dbReference type="NCBI Taxonomy" id="58291"/>
    <lineage>
        <taxon>Eukaryota</taxon>
        <taxon>Fungi</taxon>
        <taxon>Fungi incertae sedis</taxon>
        <taxon>Mucoromycota</taxon>
        <taxon>Mucoromycotina</taxon>
        <taxon>Mucoromycetes</taxon>
        <taxon>Mucorales</taxon>
        <taxon>Mucorineae</taxon>
        <taxon>Rhizopodaceae</taxon>
        <taxon>Rhizopus</taxon>
    </lineage>
</organism>
<reference evidence="1 2" key="1">
    <citation type="journal article" date="2016" name="Proc. Natl. Acad. Sci. U.S.A.">
        <title>Lipid metabolic changes in an early divergent fungus govern the establishment of a mutualistic symbiosis with endobacteria.</title>
        <authorList>
            <person name="Lastovetsky O.A."/>
            <person name="Gaspar M.L."/>
            <person name="Mondo S.J."/>
            <person name="LaButti K.M."/>
            <person name="Sandor L."/>
            <person name="Grigoriev I.V."/>
            <person name="Henry S.A."/>
            <person name="Pawlowska T.E."/>
        </authorList>
    </citation>
    <scope>NUCLEOTIDE SEQUENCE [LARGE SCALE GENOMIC DNA]</scope>
    <source>
        <strain evidence="1 2">ATCC 11559</strain>
    </source>
</reference>
<protein>
    <submittedName>
        <fullName evidence="1">Uncharacterized protein</fullName>
    </submittedName>
</protein>
<sequence length="305" mass="35186">MANKETLFSLDHMQKKRSSASQGSQPCARLDYGWKTDGHMVIVLFIKKAIEQILQDDSGMNFMKRKVNPTNWRKGLYPLKKEPTGIMLNDRIIGMDPDMNIILKISTSEIVDKKTVKENTTKFSNAEYKIRSGFEWARKNVLKNRGGSNEFLKYLRVIGRNREKIFDFMKGYRHRETKAYLFQNRQITDSYMCDLILSQTASGAPYTLAYRTSSKKRRKAKNTFKKASGIVAKEAKRTVIVYGDASLTGTKAGYTLIPVKKVQRALAQKALVIPVDEFRTSVTCSKCHRRLEKKYERQKLVYNHK</sequence>
<proteinExistence type="predicted"/>